<keyword evidence="4" id="KW-1185">Reference proteome</keyword>
<dbReference type="OrthoDB" id="2388036at2"/>
<dbReference type="EMBL" id="FNDX01000022">
    <property type="protein sequence ID" value="SDJ70204.1"/>
    <property type="molecule type" value="Genomic_DNA"/>
</dbReference>
<protein>
    <submittedName>
        <fullName evidence="3">Two-component signal transduction system YycFG, regulatory protein YycI</fullName>
    </submittedName>
</protein>
<keyword evidence="1" id="KW-1133">Transmembrane helix</keyword>
<feature type="domain" description="Regulatory protein YycH-like" evidence="2">
    <location>
        <begin position="110"/>
        <end position="239"/>
    </location>
</feature>
<dbReference type="Proteomes" id="UP000199050">
    <property type="component" value="Unassembled WGS sequence"/>
</dbReference>
<keyword evidence="1" id="KW-0812">Transmembrane</keyword>
<evidence type="ECO:0000313" key="3">
    <source>
        <dbReference type="EMBL" id="SDJ70204.1"/>
    </source>
</evidence>
<sequence length="250" mass="27948">MDWGRAKSVLIYAFLVLNLLLCYQLWMDLRDQATANLDFTSLSAETQAVMEQKGIRVLSPIPAATPQLPDITYIYSGEEQNAPPVLLKEPIDSGLMYSSFPELSEALQGEIPDIAGYRFDSQESEVGKFVLHPLVDQKYSLFRVKLELINSNQKIVAYRSPKIEIVATGSDNENADVQKVLPASQALSSLIEKYFPADAVVKEIELGYYGELFNSESQVASPMWRFWLEDGSAYYVDAISADIISPKTTE</sequence>
<feature type="transmembrane region" description="Helical" evidence="1">
    <location>
        <begin position="9"/>
        <end position="26"/>
    </location>
</feature>
<proteinExistence type="predicted"/>
<accession>A0A1G8VVW0</accession>
<dbReference type="Pfam" id="PF09648">
    <property type="entry name" value="YycI"/>
    <property type="match status" value="1"/>
</dbReference>
<dbReference type="Gene3D" id="2.40.128.690">
    <property type="entry name" value="YycH protein, domain 3-like"/>
    <property type="match status" value="1"/>
</dbReference>
<reference evidence="4" key="1">
    <citation type="submission" date="2016-10" db="EMBL/GenBank/DDBJ databases">
        <authorList>
            <person name="Varghese N."/>
            <person name="Submissions S."/>
        </authorList>
    </citation>
    <scope>NUCLEOTIDE SEQUENCE [LARGE SCALE GENOMIC DNA]</scope>
    <source>
        <strain evidence="4">CGMCC 1.11012</strain>
    </source>
</reference>
<dbReference type="AlphaFoldDB" id="A0A1G8VVW0"/>
<evidence type="ECO:0000259" key="2">
    <source>
        <dbReference type="Pfam" id="PF09648"/>
    </source>
</evidence>
<name>A0A1G8VVW0_9BACL</name>
<dbReference type="GO" id="GO:0016020">
    <property type="term" value="C:membrane"/>
    <property type="evidence" value="ECO:0007669"/>
    <property type="project" value="InterPro"/>
</dbReference>
<dbReference type="RefSeq" id="WP_068729523.1">
    <property type="nucleotide sequence ID" value="NZ_CBCSKY010000022.1"/>
</dbReference>
<organism evidence="3 4">
    <name type="scientific">Paenibacillus typhae</name>
    <dbReference type="NCBI Taxonomy" id="1174501"/>
    <lineage>
        <taxon>Bacteria</taxon>
        <taxon>Bacillati</taxon>
        <taxon>Bacillota</taxon>
        <taxon>Bacilli</taxon>
        <taxon>Bacillales</taxon>
        <taxon>Paenibacillaceae</taxon>
        <taxon>Paenibacillus</taxon>
    </lineage>
</organism>
<evidence type="ECO:0000256" key="1">
    <source>
        <dbReference type="SAM" id="Phobius"/>
    </source>
</evidence>
<keyword evidence="1" id="KW-0472">Membrane</keyword>
<dbReference type="STRING" id="1174501.SAMN05216192_12248"/>
<evidence type="ECO:0000313" key="4">
    <source>
        <dbReference type="Proteomes" id="UP000199050"/>
    </source>
</evidence>
<dbReference type="InterPro" id="IPR018604">
    <property type="entry name" value="YycI-like"/>
</dbReference>
<gene>
    <name evidence="3" type="ORF">SAMN05216192_12248</name>
</gene>